<evidence type="ECO:0008006" key="3">
    <source>
        <dbReference type="Google" id="ProtNLM"/>
    </source>
</evidence>
<protein>
    <recommendedName>
        <fullName evidence="3">Nucleotide-binding universal stress protein, UspA family</fullName>
    </recommendedName>
</protein>
<accession>A0A1W2E923</accession>
<evidence type="ECO:0000313" key="1">
    <source>
        <dbReference type="EMBL" id="SMD05922.1"/>
    </source>
</evidence>
<organism evidence="1 2">
    <name type="scientific">Desulfocicer vacuolatum DSM 3385</name>
    <dbReference type="NCBI Taxonomy" id="1121400"/>
    <lineage>
        <taxon>Bacteria</taxon>
        <taxon>Pseudomonadati</taxon>
        <taxon>Thermodesulfobacteriota</taxon>
        <taxon>Desulfobacteria</taxon>
        <taxon>Desulfobacterales</taxon>
        <taxon>Desulfobacteraceae</taxon>
        <taxon>Desulfocicer</taxon>
    </lineage>
</organism>
<evidence type="ECO:0000313" key="2">
    <source>
        <dbReference type="Proteomes" id="UP000192418"/>
    </source>
</evidence>
<dbReference type="OrthoDB" id="5421560at2"/>
<dbReference type="RefSeq" id="WP_084071364.1">
    <property type="nucleotide sequence ID" value="NZ_FWXY01000026.1"/>
</dbReference>
<dbReference type="Proteomes" id="UP000192418">
    <property type="component" value="Unassembled WGS sequence"/>
</dbReference>
<dbReference type="SUPFAM" id="SSF52402">
    <property type="entry name" value="Adenine nucleotide alpha hydrolases-like"/>
    <property type="match status" value="1"/>
</dbReference>
<dbReference type="STRING" id="1121400.SAMN02746065_12637"/>
<reference evidence="1 2" key="1">
    <citation type="submission" date="2017-04" db="EMBL/GenBank/DDBJ databases">
        <authorList>
            <person name="Afonso C.L."/>
            <person name="Miller P.J."/>
            <person name="Scott M.A."/>
            <person name="Spackman E."/>
            <person name="Goraichik I."/>
            <person name="Dimitrov K.M."/>
            <person name="Suarez D.L."/>
            <person name="Swayne D.E."/>
        </authorList>
    </citation>
    <scope>NUCLEOTIDE SEQUENCE [LARGE SCALE GENOMIC DNA]</scope>
    <source>
        <strain evidence="1 2">DSM 3385</strain>
    </source>
</reference>
<dbReference type="AlphaFoldDB" id="A0A1W2E923"/>
<dbReference type="EMBL" id="FWXY01000026">
    <property type="protein sequence ID" value="SMD05922.1"/>
    <property type="molecule type" value="Genomic_DNA"/>
</dbReference>
<keyword evidence="2" id="KW-1185">Reference proteome</keyword>
<dbReference type="InterPro" id="IPR014729">
    <property type="entry name" value="Rossmann-like_a/b/a_fold"/>
</dbReference>
<gene>
    <name evidence="1" type="ORF">SAMN02746065_12637</name>
</gene>
<sequence>MTMKKILIPLGLTLNDRKSINFIINRFALDRTVDLTLFYIFTPVPEIDVRNNPIMEKMNQNLSYQRSLLNTREMALHQVKQRLLNRGFRDEQVHCVFAPVKIDVPRDIIKFARSEAFEMVIFSRTPDRVIRFFTRSVSKKVAAGIGKGIEVIILT</sequence>
<proteinExistence type="predicted"/>
<name>A0A1W2E923_9BACT</name>
<dbReference type="Gene3D" id="3.40.50.620">
    <property type="entry name" value="HUPs"/>
    <property type="match status" value="1"/>
</dbReference>